<name>A2D7A9_TRIV3</name>
<reference evidence="2" key="1">
    <citation type="submission" date="2006-10" db="EMBL/GenBank/DDBJ databases">
        <authorList>
            <person name="Amadeo P."/>
            <person name="Zhao Q."/>
            <person name="Wortman J."/>
            <person name="Fraser-Liggett C."/>
            <person name="Carlton J."/>
        </authorList>
    </citation>
    <scope>NUCLEOTIDE SEQUENCE</scope>
    <source>
        <strain evidence="2">G3</strain>
    </source>
</reference>
<evidence type="ECO:0000313" key="2">
    <source>
        <dbReference type="EMBL" id="EAY23626.1"/>
    </source>
</evidence>
<dbReference type="Proteomes" id="UP000001542">
    <property type="component" value="Unassembled WGS sequence"/>
</dbReference>
<dbReference type="EMBL" id="DS113177">
    <property type="protein sequence ID" value="EAY23626.1"/>
    <property type="molecule type" value="Genomic_DNA"/>
</dbReference>
<dbReference type="AlphaFoldDB" id="A2D7A9"/>
<keyword evidence="1" id="KW-1133">Transmembrane helix</keyword>
<proteinExistence type="predicted"/>
<dbReference type="VEuPathDB" id="TrichDB:TVAGG3_0992460"/>
<dbReference type="InParanoid" id="A2D7A9"/>
<evidence type="ECO:0008006" key="4">
    <source>
        <dbReference type="Google" id="ProtNLM"/>
    </source>
</evidence>
<evidence type="ECO:0000313" key="3">
    <source>
        <dbReference type="Proteomes" id="UP000001542"/>
    </source>
</evidence>
<dbReference type="SMART" id="SM01398">
    <property type="entry name" value="Cornichon"/>
    <property type="match status" value="1"/>
</dbReference>
<dbReference type="InterPro" id="IPR003377">
    <property type="entry name" value="Cornichon"/>
</dbReference>
<sequence length="132" mass="15287">MWFILLLGLIGIVALAVLYIIIINSLVDFQIDRINPLDICSTLDKFINPLKYVHIFVALTSLGWIKAAFPILIYHFLIAFHLYYTTRNRRYFEPLTIVRDSDSKKYKLIAILVGVVISFVYSMVIILLSLFD</sequence>
<reference evidence="2" key="2">
    <citation type="journal article" date="2007" name="Science">
        <title>Draft genome sequence of the sexually transmitted pathogen Trichomonas vaginalis.</title>
        <authorList>
            <person name="Carlton J.M."/>
            <person name="Hirt R.P."/>
            <person name="Silva J.C."/>
            <person name="Delcher A.L."/>
            <person name="Schatz M."/>
            <person name="Zhao Q."/>
            <person name="Wortman J.R."/>
            <person name="Bidwell S.L."/>
            <person name="Alsmark U.C.M."/>
            <person name="Besteiro S."/>
            <person name="Sicheritz-Ponten T."/>
            <person name="Noel C.J."/>
            <person name="Dacks J.B."/>
            <person name="Foster P.G."/>
            <person name="Simillion C."/>
            <person name="Van de Peer Y."/>
            <person name="Miranda-Saavedra D."/>
            <person name="Barton G.J."/>
            <person name="Westrop G.D."/>
            <person name="Mueller S."/>
            <person name="Dessi D."/>
            <person name="Fiori P.L."/>
            <person name="Ren Q."/>
            <person name="Paulsen I."/>
            <person name="Zhang H."/>
            <person name="Bastida-Corcuera F.D."/>
            <person name="Simoes-Barbosa A."/>
            <person name="Brown M.T."/>
            <person name="Hayes R.D."/>
            <person name="Mukherjee M."/>
            <person name="Okumura C.Y."/>
            <person name="Schneider R."/>
            <person name="Smith A.J."/>
            <person name="Vanacova S."/>
            <person name="Villalvazo M."/>
            <person name="Haas B.J."/>
            <person name="Pertea M."/>
            <person name="Feldblyum T.V."/>
            <person name="Utterback T.R."/>
            <person name="Shu C.L."/>
            <person name="Osoegawa K."/>
            <person name="de Jong P.J."/>
            <person name="Hrdy I."/>
            <person name="Horvathova L."/>
            <person name="Zubacova Z."/>
            <person name="Dolezal P."/>
            <person name="Malik S.B."/>
            <person name="Logsdon J.M. Jr."/>
            <person name="Henze K."/>
            <person name="Gupta A."/>
            <person name="Wang C.C."/>
            <person name="Dunne R.L."/>
            <person name="Upcroft J.A."/>
            <person name="Upcroft P."/>
            <person name="White O."/>
            <person name="Salzberg S.L."/>
            <person name="Tang P."/>
            <person name="Chiu C.-H."/>
            <person name="Lee Y.-S."/>
            <person name="Embley T.M."/>
            <person name="Coombs G.H."/>
            <person name="Mottram J.C."/>
            <person name="Tachezy J."/>
            <person name="Fraser-Liggett C.M."/>
            <person name="Johnson P.J."/>
        </authorList>
    </citation>
    <scope>NUCLEOTIDE SEQUENCE [LARGE SCALE GENOMIC DNA]</scope>
    <source>
        <strain evidence="2">G3</strain>
    </source>
</reference>
<keyword evidence="3" id="KW-1185">Reference proteome</keyword>
<dbReference type="RefSeq" id="XP_001276874.1">
    <property type="nucleotide sequence ID" value="XM_001276873.1"/>
</dbReference>
<dbReference type="Pfam" id="PF03311">
    <property type="entry name" value="Cornichon"/>
    <property type="match status" value="1"/>
</dbReference>
<keyword evidence="1" id="KW-0472">Membrane</keyword>
<dbReference type="GO" id="GO:0016192">
    <property type="term" value="P:vesicle-mediated transport"/>
    <property type="evidence" value="ECO:0007669"/>
    <property type="project" value="InterPro"/>
</dbReference>
<feature type="transmembrane region" description="Helical" evidence="1">
    <location>
        <begin position="52"/>
        <end position="85"/>
    </location>
</feature>
<dbReference type="KEGG" id="tva:4720864"/>
<protein>
    <recommendedName>
        <fullName evidence="4">Cornichon protein</fullName>
    </recommendedName>
</protein>
<feature type="transmembrane region" description="Helical" evidence="1">
    <location>
        <begin position="5"/>
        <end position="27"/>
    </location>
</feature>
<gene>
    <name evidence="2" type="ORF">TVAG_119630</name>
</gene>
<organism evidence="2 3">
    <name type="scientific">Trichomonas vaginalis (strain ATCC PRA-98 / G3)</name>
    <dbReference type="NCBI Taxonomy" id="412133"/>
    <lineage>
        <taxon>Eukaryota</taxon>
        <taxon>Metamonada</taxon>
        <taxon>Parabasalia</taxon>
        <taxon>Trichomonadida</taxon>
        <taxon>Trichomonadidae</taxon>
        <taxon>Trichomonas</taxon>
    </lineage>
</organism>
<dbReference type="VEuPathDB" id="TrichDB:TVAG_119630"/>
<evidence type="ECO:0000256" key="1">
    <source>
        <dbReference type="SAM" id="Phobius"/>
    </source>
</evidence>
<accession>A2D7A9</accession>
<feature type="transmembrane region" description="Helical" evidence="1">
    <location>
        <begin position="106"/>
        <end position="131"/>
    </location>
</feature>
<keyword evidence="1" id="KW-0812">Transmembrane</keyword>